<feature type="transmembrane region" description="Helical" evidence="2">
    <location>
        <begin position="127"/>
        <end position="154"/>
    </location>
</feature>
<evidence type="ECO:0000259" key="3">
    <source>
        <dbReference type="Pfam" id="PF24802"/>
    </source>
</evidence>
<feature type="compositionally biased region" description="Basic and acidic residues" evidence="1">
    <location>
        <begin position="282"/>
        <end position="296"/>
    </location>
</feature>
<dbReference type="Proteomes" id="UP000800093">
    <property type="component" value="Unassembled WGS sequence"/>
</dbReference>
<evidence type="ECO:0000256" key="2">
    <source>
        <dbReference type="SAM" id="Phobius"/>
    </source>
</evidence>
<feature type="transmembrane region" description="Helical" evidence="2">
    <location>
        <begin position="207"/>
        <end position="227"/>
    </location>
</feature>
<evidence type="ECO:0000313" key="4">
    <source>
        <dbReference type="EMBL" id="KAF2263082.1"/>
    </source>
</evidence>
<dbReference type="PANTHER" id="PTHR37013:SF3">
    <property type="entry name" value="INTEGRAL MEMBRANE PROTEIN (AFU_ORTHOLOGUE AFUA_1G05950)"/>
    <property type="match status" value="1"/>
</dbReference>
<feature type="domain" description="DUF7703" evidence="3">
    <location>
        <begin position="34"/>
        <end position="261"/>
    </location>
</feature>
<accession>A0A9P4N254</accession>
<dbReference type="AlphaFoldDB" id="A0A9P4N254"/>
<feature type="transmembrane region" description="Helical" evidence="2">
    <location>
        <begin position="90"/>
        <end position="115"/>
    </location>
</feature>
<organism evidence="4 5">
    <name type="scientific">Lojkania enalia</name>
    <dbReference type="NCBI Taxonomy" id="147567"/>
    <lineage>
        <taxon>Eukaryota</taxon>
        <taxon>Fungi</taxon>
        <taxon>Dikarya</taxon>
        <taxon>Ascomycota</taxon>
        <taxon>Pezizomycotina</taxon>
        <taxon>Dothideomycetes</taxon>
        <taxon>Pleosporomycetidae</taxon>
        <taxon>Pleosporales</taxon>
        <taxon>Pleosporales incertae sedis</taxon>
        <taxon>Lojkania</taxon>
    </lineage>
</organism>
<sequence>MYEDCQSFVPFSHYDWTFERLGPPKWNPAAYCLIASFFAVAYWMSIELLVLVYVTFKRRTGIYFWSIIITTLGVILQTTGYIMKEYARDVPIVLTTIICKVGWVSNVTGFSIVLWSRLHLVVGNPQILRGVLAMIIINGIALHTPVVVFEFGLISRHKDKYIHPMEVIERVQQTVFSLQETIIGAIYIYHTAQFLNSGYPTRTRTVVRLLVGVQALVIGFDAGLTVFDYKNMLTLKCSIHPFVYALKLKLEFIVLNQLVGVLKKGLAPGAMDLLKSGSSSSLEERPASASRDARSGDKRVKVAGTFIAKPELVGRMTTSSSAVSSVEPGMDNVTVSPARATATAMAREEGDLIDVIGRPDNTLVQTRTVITDVERQYLGRFSG</sequence>
<evidence type="ECO:0000313" key="5">
    <source>
        <dbReference type="Proteomes" id="UP000800093"/>
    </source>
</evidence>
<keyword evidence="5" id="KW-1185">Reference proteome</keyword>
<dbReference type="EMBL" id="ML986632">
    <property type="protein sequence ID" value="KAF2263082.1"/>
    <property type="molecule type" value="Genomic_DNA"/>
</dbReference>
<proteinExistence type="predicted"/>
<reference evidence="5" key="1">
    <citation type="journal article" date="2020" name="Stud. Mycol.">
        <title>101 Dothideomycetes genomes: A test case for predicting lifestyles and emergence of pathogens.</title>
        <authorList>
            <person name="Haridas S."/>
            <person name="Albert R."/>
            <person name="Binder M."/>
            <person name="Bloem J."/>
            <person name="LaButti K."/>
            <person name="Salamov A."/>
            <person name="Andreopoulos B."/>
            <person name="Baker S."/>
            <person name="Barry K."/>
            <person name="Bills G."/>
            <person name="Bluhm B."/>
            <person name="Cannon C."/>
            <person name="Castanera R."/>
            <person name="Culley D."/>
            <person name="Daum C."/>
            <person name="Ezra D."/>
            <person name="Gonzalez J."/>
            <person name="Henrissat B."/>
            <person name="Kuo A."/>
            <person name="Liang C."/>
            <person name="Lipzen A."/>
            <person name="Lutzoni F."/>
            <person name="Magnuson J."/>
            <person name="Mondo S."/>
            <person name="Nolan M."/>
            <person name="Ohm R."/>
            <person name="Pangilinan J."/>
            <person name="Park H.-J."/>
            <person name="Ramirez L."/>
            <person name="Alfaro M."/>
            <person name="Sun H."/>
            <person name="Tritt A."/>
            <person name="Yoshinaga Y."/>
            <person name="Zwiers L.-H."/>
            <person name="Turgeon B."/>
            <person name="Goodwin S."/>
            <person name="Spatafora J."/>
            <person name="Crous P."/>
            <person name="Grigoriev I."/>
        </authorList>
    </citation>
    <scope>NUCLEOTIDE SEQUENCE [LARGE SCALE GENOMIC DNA]</scope>
    <source>
        <strain evidence="5">CBS 304.66</strain>
    </source>
</reference>
<feature type="transmembrane region" description="Helical" evidence="2">
    <location>
        <begin position="30"/>
        <end position="56"/>
    </location>
</feature>
<feature type="region of interest" description="Disordered" evidence="1">
    <location>
        <begin position="276"/>
        <end position="296"/>
    </location>
</feature>
<feature type="transmembrane region" description="Helical" evidence="2">
    <location>
        <begin position="62"/>
        <end position="83"/>
    </location>
</feature>
<gene>
    <name evidence="4" type="ORF">CC78DRAFT_569347</name>
</gene>
<keyword evidence="2" id="KW-1133">Transmembrane helix</keyword>
<protein>
    <recommendedName>
        <fullName evidence="3">DUF7703 domain-containing protein</fullName>
    </recommendedName>
</protein>
<evidence type="ECO:0000256" key="1">
    <source>
        <dbReference type="SAM" id="MobiDB-lite"/>
    </source>
</evidence>
<dbReference type="InterPro" id="IPR056120">
    <property type="entry name" value="DUF7703"/>
</dbReference>
<comment type="caution">
    <text evidence="4">The sequence shown here is derived from an EMBL/GenBank/DDBJ whole genome shotgun (WGS) entry which is preliminary data.</text>
</comment>
<dbReference type="Pfam" id="PF24802">
    <property type="entry name" value="DUF7703"/>
    <property type="match status" value="1"/>
</dbReference>
<dbReference type="OrthoDB" id="405906at2759"/>
<name>A0A9P4N254_9PLEO</name>
<keyword evidence="2" id="KW-0472">Membrane</keyword>
<dbReference type="PANTHER" id="PTHR37013">
    <property type="entry name" value="INTEGRAL MEMBRANE PROTEIN (AFU_ORTHOLOGUE AFUA_1G05950)-RELATED"/>
    <property type="match status" value="1"/>
</dbReference>
<keyword evidence="2" id="KW-0812">Transmembrane</keyword>